<gene>
    <name evidence="1" type="ORF">MtrunA17_Chr3g0104121</name>
</gene>
<evidence type="ECO:0000313" key="1">
    <source>
        <dbReference type="EMBL" id="RHN67573.1"/>
    </source>
</evidence>
<sequence>MIQADQTCEDRRRYWKILRAIQIGKILSYVPRLVKEGETLEEWRKNNKFCHAEVQSSPSA</sequence>
<organism evidence="1">
    <name type="scientific">Medicago truncatula</name>
    <name type="common">Barrel medic</name>
    <name type="synonym">Medicago tribuloides</name>
    <dbReference type="NCBI Taxonomy" id="3880"/>
    <lineage>
        <taxon>Eukaryota</taxon>
        <taxon>Viridiplantae</taxon>
        <taxon>Streptophyta</taxon>
        <taxon>Embryophyta</taxon>
        <taxon>Tracheophyta</taxon>
        <taxon>Spermatophyta</taxon>
        <taxon>Magnoliopsida</taxon>
        <taxon>eudicotyledons</taxon>
        <taxon>Gunneridae</taxon>
        <taxon>Pentapetalae</taxon>
        <taxon>rosids</taxon>
        <taxon>fabids</taxon>
        <taxon>Fabales</taxon>
        <taxon>Fabaceae</taxon>
        <taxon>Papilionoideae</taxon>
        <taxon>50 kb inversion clade</taxon>
        <taxon>NPAAA clade</taxon>
        <taxon>Hologalegina</taxon>
        <taxon>IRL clade</taxon>
        <taxon>Trifolieae</taxon>
        <taxon>Medicago</taxon>
    </lineage>
</organism>
<dbReference type="Proteomes" id="UP000265566">
    <property type="component" value="Chromosome 3"/>
</dbReference>
<name>A0A396ISV1_MEDTR</name>
<accession>A0A396ISV1</accession>
<dbReference type="AlphaFoldDB" id="A0A396ISV1"/>
<protein>
    <submittedName>
        <fullName evidence="1">Uncharacterized protein</fullName>
    </submittedName>
</protein>
<dbReference type="Gramene" id="rna15772">
    <property type="protein sequence ID" value="RHN67573.1"/>
    <property type="gene ID" value="gene15772"/>
</dbReference>
<proteinExistence type="predicted"/>
<comment type="caution">
    <text evidence="1">The sequence shown here is derived from an EMBL/GenBank/DDBJ whole genome shotgun (WGS) entry which is preliminary data.</text>
</comment>
<dbReference type="EMBL" id="PSQE01000003">
    <property type="protein sequence ID" value="RHN67573.1"/>
    <property type="molecule type" value="Genomic_DNA"/>
</dbReference>
<reference evidence="1" key="1">
    <citation type="journal article" date="2018" name="Nat. Plants">
        <title>Whole-genome landscape of Medicago truncatula symbiotic genes.</title>
        <authorList>
            <person name="Pecrix Y."/>
            <person name="Gamas P."/>
            <person name="Carrere S."/>
        </authorList>
    </citation>
    <scope>NUCLEOTIDE SEQUENCE</scope>
    <source>
        <tissue evidence="1">Leaves</tissue>
    </source>
</reference>